<feature type="compositionally biased region" description="Acidic residues" evidence="1">
    <location>
        <begin position="187"/>
        <end position="227"/>
    </location>
</feature>
<dbReference type="PANTHER" id="PTHR21561:SF12">
    <property type="entry name" value="INO80 COMPLEX SUBUNIT B"/>
    <property type="match status" value="1"/>
</dbReference>
<feature type="compositionally biased region" description="Low complexity" evidence="1">
    <location>
        <begin position="67"/>
        <end position="116"/>
    </location>
</feature>
<gene>
    <name evidence="3" type="primary">INO80B</name>
    <name evidence="3" type="ORF">IWQ62_001734</name>
</gene>
<feature type="compositionally biased region" description="Basic and acidic residues" evidence="1">
    <location>
        <begin position="350"/>
        <end position="359"/>
    </location>
</feature>
<protein>
    <submittedName>
        <fullName evidence="3">INO80 complex subunit B</fullName>
    </submittedName>
</protein>
<feature type="domain" description="INO80 complex subunit B-like conserved region" evidence="2">
    <location>
        <begin position="270"/>
        <end position="349"/>
    </location>
</feature>
<evidence type="ECO:0000259" key="2">
    <source>
        <dbReference type="SMART" id="SM01406"/>
    </source>
</evidence>
<name>A0A9W8E3H6_9FUNG</name>
<dbReference type="Pfam" id="PF04795">
    <property type="entry name" value="PAPA-1"/>
    <property type="match status" value="1"/>
</dbReference>
<dbReference type="InterPro" id="IPR029523">
    <property type="entry name" value="INO80B/Ies2"/>
</dbReference>
<evidence type="ECO:0000313" key="3">
    <source>
        <dbReference type="EMBL" id="KAJ1967628.1"/>
    </source>
</evidence>
<evidence type="ECO:0000256" key="1">
    <source>
        <dbReference type="SAM" id="MobiDB-lite"/>
    </source>
</evidence>
<sequence length="359" mass="40411">MPSHHIDYSSDNDMSVPTTPSKRSTRLSNRNQRSATTPDLSTSSSPRSTTTRRLTRARVSGDTSNDPSARSSAPTRRQRTTRSSASSSNSSSPDKVASTSSRQTTPRRPTATTPRRASSRLRPNTDKEESTSEDGESENSAPLHKSNHPTMSLALEPSDDAADEEEEMDIQNTESETGDGKSVGMETDGDEAEEEDVEMDEEDEELAEEGDEEEEEEEEEFSSDEEFYGTMQPSSQPLTKRQRAKLTGGMEEELLELPQESKRRVMTEEEIALKRSENTRRRKFQTMKKLEQEQMDTINRLLKKQASKRSRKDEVEQDQNPQDDNVIPPTMIRTTVSPGDIKVSFPVDCEPLKREKLQT</sequence>
<dbReference type="OrthoDB" id="2021186at2759"/>
<dbReference type="SMART" id="SM01406">
    <property type="entry name" value="PAPA-1"/>
    <property type="match status" value="1"/>
</dbReference>
<organism evidence="3 4">
    <name type="scientific">Dispira parvispora</name>
    <dbReference type="NCBI Taxonomy" id="1520584"/>
    <lineage>
        <taxon>Eukaryota</taxon>
        <taxon>Fungi</taxon>
        <taxon>Fungi incertae sedis</taxon>
        <taxon>Zoopagomycota</taxon>
        <taxon>Kickxellomycotina</taxon>
        <taxon>Dimargaritomycetes</taxon>
        <taxon>Dimargaritales</taxon>
        <taxon>Dimargaritaceae</taxon>
        <taxon>Dispira</taxon>
    </lineage>
</organism>
<dbReference type="Proteomes" id="UP001150925">
    <property type="component" value="Unassembled WGS sequence"/>
</dbReference>
<feature type="compositionally biased region" description="Acidic residues" evidence="1">
    <location>
        <begin position="157"/>
        <end position="169"/>
    </location>
</feature>
<dbReference type="GO" id="GO:0031011">
    <property type="term" value="C:Ino80 complex"/>
    <property type="evidence" value="ECO:0007669"/>
    <property type="project" value="InterPro"/>
</dbReference>
<proteinExistence type="predicted"/>
<feature type="compositionally biased region" description="Polar residues" evidence="1">
    <location>
        <begin position="9"/>
        <end position="33"/>
    </location>
</feature>
<evidence type="ECO:0000313" key="4">
    <source>
        <dbReference type="Proteomes" id="UP001150925"/>
    </source>
</evidence>
<dbReference type="AlphaFoldDB" id="A0A9W8E3H6"/>
<feature type="region of interest" description="Disordered" evidence="1">
    <location>
        <begin position="1"/>
        <end position="252"/>
    </location>
</feature>
<dbReference type="InterPro" id="IPR006880">
    <property type="entry name" value="INO80B_C"/>
</dbReference>
<dbReference type="EMBL" id="JANBPY010000307">
    <property type="protein sequence ID" value="KAJ1967628.1"/>
    <property type="molecule type" value="Genomic_DNA"/>
</dbReference>
<reference evidence="3" key="1">
    <citation type="submission" date="2022-07" db="EMBL/GenBank/DDBJ databases">
        <title>Phylogenomic reconstructions and comparative analyses of Kickxellomycotina fungi.</title>
        <authorList>
            <person name="Reynolds N.K."/>
            <person name="Stajich J.E."/>
            <person name="Barry K."/>
            <person name="Grigoriev I.V."/>
            <person name="Crous P."/>
            <person name="Smith M.E."/>
        </authorList>
    </citation>
    <scope>NUCLEOTIDE SEQUENCE</scope>
    <source>
        <strain evidence="3">RSA 1196</strain>
    </source>
</reference>
<feature type="compositionally biased region" description="Low complexity" evidence="1">
    <location>
        <begin position="34"/>
        <end position="60"/>
    </location>
</feature>
<feature type="region of interest" description="Disordered" evidence="1">
    <location>
        <begin position="302"/>
        <end position="359"/>
    </location>
</feature>
<comment type="caution">
    <text evidence="3">The sequence shown here is derived from an EMBL/GenBank/DDBJ whole genome shotgun (WGS) entry which is preliminary data.</text>
</comment>
<dbReference type="GO" id="GO:0006338">
    <property type="term" value="P:chromatin remodeling"/>
    <property type="evidence" value="ECO:0007669"/>
    <property type="project" value="InterPro"/>
</dbReference>
<keyword evidence="4" id="KW-1185">Reference proteome</keyword>
<accession>A0A9W8E3H6</accession>
<dbReference type="PANTHER" id="PTHR21561">
    <property type="entry name" value="INO80 COMPLEX SUBUNIT B"/>
    <property type="match status" value="1"/>
</dbReference>